<comment type="caution">
    <text evidence="2">The sequence shown here is derived from an EMBL/GenBank/DDBJ whole genome shotgun (WGS) entry which is preliminary data.</text>
</comment>
<evidence type="ECO:0000259" key="1">
    <source>
        <dbReference type="Pfam" id="PF13472"/>
    </source>
</evidence>
<dbReference type="RefSeq" id="WP_067021349.1">
    <property type="nucleotide sequence ID" value="NZ_KQ949082.1"/>
</dbReference>
<dbReference type="InterPro" id="IPR036514">
    <property type="entry name" value="SGNH_hydro_sf"/>
</dbReference>
<name>A0A101V0B6_9ACTN</name>
<gene>
    <name evidence="2" type="ORF">AQJ91_15510</name>
</gene>
<dbReference type="CDD" id="cd00229">
    <property type="entry name" value="SGNH_hydrolase"/>
    <property type="match status" value="1"/>
</dbReference>
<dbReference type="EMBL" id="LMXB01000041">
    <property type="protein sequence ID" value="KUO20190.1"/>
    <property type="molecule type" value="Genomic_DNA"/>
</dbReference>
<feature type="domain" description="SGNH hydrolase-type esterase" evidence="1">
    <location>
        <begin position="12"/>
        <end position="195"/>
    </location>
</feature>
<dbReference type="Gene3D" id="3.40.50.1110">
    <property type="entry name" value="SGNH hydrolase"/>
    <property type="match status" value="1"/>
</dbReference>
<dbReference type="OrthoDB" id="3228266at2"/>
<dbReference type="Pfam" id="PF13472">
    <property type="entry name" value="Lipase_GDSL_2"/>
    <property type="match status" value="1"/>
</dbReference>
<proteinExistence type="predicted"/>
<organism evidence="2 3">
    <name type="scientific">Streptomyces dysideae</name>
    <dbReference type="NCBI Taxonomy" id="909626"/>
    <lineage>
        <taxon>Bacteria</taxon>
        <taxon>Bacillati</taxon>
        <taxon>Actinomycetota</taxon>
        <taxon>Actinomycetes</taxon>
        <taxon>Kitasatosporales</taxon>
        <taxon>Streptomycetaceae</taxon>
        <taxon>Streptomyces</taxon>
    </lineage>
</organism>
<protein>
    <recommendedName>
        <fullName evidence="1">SGNH hydrolase-type esterase domain-containing protein</fullName>
    </recommendedName>
</protein>
<dbReference type="InterPro" id="IPR013830">
    <property type="entry name" value="SGNH_hydro"/>
</dbReference>
<reference evidence="2 3" key="1">
    <citation type="submission" date="2015-10" db="EMBL/GenBank/DDBJ databases">
        <title>Draft genome sequence of Streptomyces sp. RV15, isolated from a marine sponge.</title>
        <authorList>
            <person name="Ruckert C."/>
            <person name="Abdelmohsen U.R."/>
            <person name="Winkler A."/>
            <person name="Hentschel U."/>
            <person name="Kalinowski J."/>
            <person name="Kampfer P."/>
            <person name="Glaeser S."/>
        </authorList>
    </citation>
    <scope>NUCLEOTIDE SEQUENCE [LARGE SCALE GENOMIC DNA]</scope>
    <source>
        <strain evidence="2 3">RV15</strain>
    </source>
</reference>
<sequence>MGNGLAGKSLYAFGDSIVHGHVYPRSFVDLVAERESMTLTKYARNGATIGVDPHASGGQIRTQVEEATDIAPDFVLLDGGTNDAQSIFRDQRYAVGTYADELEQTLYTMQRKWPAARIVYVAAHKLGSRDWDTQVALREVTLRACQKWDVAIADVFGDTTFDTRDDAQRAKYTFDDLVNGFPGTDGSGTHPNMAGITTFYVPVVSAKLKQMSPR</sequence>
<dbReference type="STRING" id="909626.AQJ91_15510"/>
<evidence type="ECO:0000313" key="2">
    <source>
        <dbReference type="EMBL" id="KUO20190.1"/>
    </source>
</evidence>
<dbReference type="AlphaFoldDB" id="A0A101V0B6"/>
<accession>A0A101V0B6</accession>
<dbReference type="SUPFAM" id="SSF52266">
    <property type="entry name" value="SGNH hydrolase"/>
    <property type="match status" value="1"/>
</dbReference>
<dbReference type="Proteomes" id="UP000053260">
    <property type="component" value="Unassembled WGS sequence"/>
</dbReference>
<evidence type="ECO:0000313" key="3">
    <source>
        <dbReference type="Proteomes" id="UP000053260"/>
    </source>
</evidence>
<keyword evidence="3" id="KW-1185">Reference proteome</keyword>